<dbReference type="EMBL" id="QUTA01004866">
    <property type="protein sequence ID" value="RHY18105.1"/>
    <property type="molecule type" value="Genomic_DNA"/>
</dbReference>
<feature type="compositionally biased region" description="Acidic residues" evidence="1">
    <location>
        <begin position="158"/>
        <end position="168"/>
    </location>
</feature>
<organism evidence="2 3">
    <name type="scientific">Aphanomyces astaci</name>
    <name type="common">Crayfish plague agent</name>
    <dbReference type="NCBI Taxonomy" id="112090"/>
    <lineage>
        <taxon>Eukaryota</taxon>
        <taxon>Sar</taxon>
        <taxon>Stramenopiles</taxon>
        <taxon>Oomycota</taxon>
        <taxon>Saprolegniomycetes</taxon>
        <taxon>Saprolegniales</taxon>
        <taxon>Verrucalvaceae</taxon>
        <taxon>Aphanomyces</taxon>
    </lineage>
</organism>
<dbReference type="InterPro" id="IPR011992">
    <property type="entry name" value="EF-hand-dom_pair"/>
</dbReference>
<feature type="region of interest" description="Disordered" evidence="1">
    <location>
        <begin position="138"/>
        <end position="188"/>
    </location>
</feature>
<evidence type="ECO:0000313" key="2">
    <source>
        <dbReference type="EMBL" id="RHY18105.1"/>
    </source>
</evidence>
<reference evidence="2 3" key="1">
    <citation type="submission" date="2018-08" db="EMBL/GenBank/DDBJ databases">
        <title>Aphanomyces genome sequencing and annotation.</title>
        <authorList>
            <person name="Minardi D."/>
            <person name="Oidtmann B."/>
            <person name="Van Der Giezen M."/>
            <person name="Studholme D.J."/>
        </authorList>
    </citation>
    <scope>NUCLEOTIDE SEQUENCE [LARGE SCALE GENOMIC DNA]</scope>
    <source>
        <strain evidence="2 3">Yx</strain>
    </source>
</reference>
<proteinExistence type="predicted"/>
<sequence>MSQVHLKCSEAAATLRELVLAATERGISVEDSFGHFDPTGEGVVDLPQFILGLRTLGIPLSVEAASLLLRQLSDTSTTHLTVQDFHRLCAKRHKLSQDNHTRPTQPSTEQRVAQAQGLPQWAHDRSKRALKELQQLSKNLKPSPLHLGPRDDFKDGLFSEDEDGDDTSLDGPATSPPVRPSTPPPETTYDATRFQVYAVNDHVDLRYAILTAPVDAVEDSMRWTGEAQALDHSQVTRQLKTPKSQLGVKLIAVIDVFQTLDLVEAALQPLFQVYTSAKVLVIGHPCRMDSATVSYFQDKRQLALSLDDELTSSGGVVHVSWLKGGHELLQERPTFLHSFLDQLVTAAQRAMQAQSTSADDNGGADDKLVIDGTSAVAGGANIAMDRLVGDGDVDELTVGQSPTITRDTRDMDDDNIPQL</sequence>
<comment type="caution">
    <text evidence="2">The sequence shown here is derived from an EMBL/GenBank/DDBJ whole genome shotgun (WGS) entry which is preliminary data.</text>
</comment>
<feature type="compositionally biased region" description="Acidic residues" evidence="1">
    <location>
        <begin position="410"/>
        <end position="419"/>
    </location>
</feature>
<dbReference type="AlphaFoldDB" id="A0A397BCQ6"/>
<protein>
    <recommendedName>
        <fullName evidence="4">EF-hand domain-containing protein</fullName>
    </recommendedName>
</protein>
<evidence type="ECO:0008006" key="4">
    <source>
        <dbReference type="Google" id="ProtNLM"/>
    </source>
</evidence>
<dbReference type="Proteomes" id="UP000266239">
    <property type="component" value="Unassembled WGS sequence"/>
</dbReference>
<gene>
    <name evidence="2" type="ORF">DYB25_008074</name>
</gene>
<evidence type="ECO:0000313" key="3">
    <source>
        <dbReference type="Proteomes" id="UP000266239"/>
    </source>
</evidence>
<accession>A0A397BCQ6</accession>
<feature type="compositionally biased region" description="Basic and acidic residues" evidence="1">
    <location>
        <begin position="148"/>
        <end position="157"/>
    </location>
</feature>
<dbReference type="SUPFAM" id="SSF47473">
    <property type="entry name" value="EF-hand"/>
    <property type="match status" value="1"/>
</dbReference>
<dbReference type="Gene3D" id="1.10.238.10">
    <property type="entry name" value="EF-hand"/>
    <property type="match status" value="1"/>
</dbReference>
<feature type="non-terminal residue" evidence="2">
    <location>
        <position position="419"/>
    </location>
</feature>
<dbReference type="VEuPathDB" id="FungiDB:H257_15743"/>
<feature type="compositionally biased region" description="Pro residues" evidence="1">
    <location>
        <begin position="174"/>
        <end position="186"/>
    </location>
</feature>
<evidence type="ECO:0000256" key="1">
    <source>
        <dbReference type="SAM" id="MobiDB-lite"/>
    </source>
</evidence>
<feature type="region of interest" description="Disordered" evidence="1">
    <location>
        <begin position="393"/>
        <end position="419"/>
    </location>
</feature>
<name>A0A397BCQ6_APHAT</name>